<comment type="similarity">
    <text evidence="3 9">Belongs to the FliF family.</text>
</comment>
<evidence type="ECO:0000256" key="8">
    <source>
        <dbReference type="ARBA" id="ARBA00023143"/>
    </source>
</evidence>
<evidence type="ECO:0000256" key="10">
    <source>
        <dbReference type="SAM" id="MobiDB-lite"/>
    </source>
</evidence>
<feature type="region of interest" description="Disordered" evidence="10">
    <location>
        <begin position="284"/>
        <end position="351"/>
    </location>
</feature>
<dbReference type="InterPro" id="IPR013556">
    <property type="entry name" value="Flag_M-ring_C"/>
</dbReference>
<keyword evidence="14" id="KW-0969">Cilium</keyword>
<reference evidence="14 15" key="1">
    <citation type="submission" date="2018-01" db="EMBL/GenBank/DDBJ databases">
        <title>Genome Sequencing and Assembly of Anaerobacter polyendosporus strain CT4.</title>
        <authorList>
            <person name="Tachaapaikoon C."/>
            <person name="Sutheeworapong S."/>
            <person name="Jenjaroenpun P."/>
            <person name="Wongsurawat T."/>
            <person name="Nookeaw I."/>
            <person name="Cheawchanlertfa P."/>
            <person name="Kosugi A."/>
            <person name="Cheevadhanarak S."/>
            <person name="Ratanakhanokchai K."/>
        </authorList>
    </citation>
    <scope>NUCLEOTIDE SEQUENCE [LARGE SCALE GENOMIC DNA]</scope>
    <source>
        <strain evidence="14 15">CT4</strain>
    </source>
</reference>
<proteinExistence type="inferred from homology"/>
<feature type="compositionally biased region" description="Polar residues" evidence="10">
    <location>
        <begin position="284"/>
        <end position="343"/>
    </location>
</feature>
<dbReference type="GO" id="GO:0003774">
    <property type="term" value="F:cytoskeletal motor activity"/>
    <property type="evidence" value="ECO:0007669"/>
    <property type="project" value="InterPro"/>
</dbReference>
<gene>
    <name evidence="14" type="ORF">C1I91_08450</name>
</gene>
<accession>A0A3R5QSI9</accession>
<dbReference type="KEGG" id="cmah:C1I91_08450"/>
<evidence type="ECO:0000256" key="4">
    <source>
        <dbReference type="ARBA" id="ARBA00022475"/>
    </source>
</evidence>
<dbReference type="InterPro" id="IPR000067">
    <property type="entry name" value="FlgMring_FliF"/>
</dbReference>
<comment type="subcellular location">
    <subcellularLocation>
        <location evidence="1 9">Bacterial flagellum basal body</location>
    </subcellularLocation>
    <subcellularLocation>
        <location evidence="2">Cell membrane</location>
        <topology evidence="2">Multi-pass membrane protein</topology>
    </subcellularLocation>
</comment>
<evidence type="ECO:0000256" key="3">
    <source>
        <dbReference type="ARBA" id="ARBA00007971"/>
    </source>
</evidence>
<protein>
    <recommendedName>
        <fullName evidence="9">Flagellar M-ring protein</fullName>
    </recommendedName>
</protein>
<dbReference type="InterPro" id="IPR043427">
    <property type="entry name" value="YscJ/FliF"/>
</dbReference>
<dbReference type="OrthoDB" id="9807026at2"/>
<dbReference type="InterPro" id="IPR045851">
    <property type="entry name" value="AMP-bd_C_sf"/>
</dbReference>
<evidence type="ECO:0000256" key="7">
    <source>
        <dbReference type="ARBA" id="ARBA00023136"/>
    </source>
</evidence>
<evidence type="ECO:0000313" key="14">
    <source>
        <dbReference type="EMBL" id="QAA31674.1"/>
    </source>
</evidence>
<evidence type="ECO:0000313" key="15">
    <source>
        <dbReference type="Proteomes" id="UP000286268"/>
    </source>
</evidence>
<dbReference type="NCBIfam" id="TIGR00206">
    <property type="entry name" value="fliF"/>
    <property type="match status" value="1"/>
</dbReference>
<feature type="transmembrane region" description="Helical" evidence="11">
    <location>
        <begin position="24"/>
        <end position="43"/>
    </location>
</feature>
<keyword evidence="8 9" id="KW-0975">Bacterial flagellum</keyword>
<dbReference type="Proteomes" id="UP000286268">
    <property type="component" value="Chromosome"/>
</dbReference>
<dbReference type="GO" id="GO:0009431">
    <property type="term" value="C:bacterial-type flagellum basal body, MS ring"/>
    <property type="evidence" value="ECO:0007669"/>
    <property type="project" value="InterPro"/>
</dbReference>
<dbReference type="Pfam" id="PF08345">
    <property type="entry name" value="YscJ_FliF_C"/>
    <property type="match status" value="1"/>
</dbReference>
<keyword evidence="6 11" id="KW-1133">Transmembrane helix</keyword>
<keyword evidence="7 11" id="KW-0472">Membrane</keyword>
<dbReference type="GO" id="GO:0005886">
    <property type="term" value="C:plasma membrane"/>
    <property type="evidence" value="ECO:0007669"/>
    <property type="project" value="UniProtKB-SubCell"/>
</dbReference>
<keyword evidence="4" id="KW-1003">Cell membrane</keyword>
<dbReference type="InterPro" id="IPR006182">
    <property type="entry name" value="FliF_N_dom"/>
</dbReference>
<name>A0A3R5QSI9_9CLOT</name>
<dbReference type="PIRSF" id="PIRSF004862">
    <property type="entry name" value="FliF"/>
    <property type="match status" value="1"/>
</dbReference>
<feature type="transmembrane region" description="Helical" evidence="11">
    <location>
        <begin position="427"/>
        <end position="450"/>
    </location>
</feature>
<evidence type="ECO:0000256" key="6">
    <source>
        <dbReference type="ARBA" id="ARBA00022989"/>
    </source>
</evidence>
<dbReference type="Gene3D" id="3.30.300.30">
    <property type="match status" value="1"/>
</dbReference>
<dbReference type="AlphaFoldDB" id="A0A3R5QSI9"/>
<evidence type="ECO:0000256" key="1">
    <source>
        <dbReference type="ARBA" id="ARBA00004117"/>
    </source>
</evidence>
<evidence type="ECO:0000256" key="2">
    <source>
        <dbReference type="ARBA" id="ARBA00004651"/>
    </source>
</evidence>
<dbReference type="RefSeq" id="WP_128212485.1">
    <property type="nucleotide sequence ID" value="NZ_CP025746.1"/>
</dbReference>
<feature type="domain" description="Flagellar M-ring C-terminal" evidence="13">
    <location>
        <begin position="254"/>
        <end position="401"/>
    </location>
</feature>
<dbReference type="PRINTS" id="PR01009">
    <property type="entry name" value="FLGMRINGFLIF"/>
</dbReference>
<sequence length="525" mass="57548">MNKLLESLRGFWDKIKAMSKGKKIALGISLLAVVIAIIAYTFISSNNKYGILFNNLAAEDSKTVTDKLKADKVDMKISGNSILVPKDQIDELRLELAPQLNDGSKGYELMDTGSSFGMTDEEFKLKKLRMQQGELEKTIKSFGSVEAARVHITPATDSVFVKDKTPGKASVYLKLKSGTKISNDQVKSIVSLVSGAVDNVPKENIEVVDDKMNLLSKGLFDENGQEADSSSVEKRQGLQAEYEKNLEKNIVELLEPVIGKDKVKAKVSATLDLDSKQKTTITYDPNKVINKQQTSKQNGSTTDNGTTSQSPVDNNATNSIAATTGAQNLSTNESQNTEYSVGSTEEKSISAPGEVKRITASVIVDGKMDAATQDAIKNIVSSAIGFNQDRGDAISVLGMSFDPTEKAEIQKQIDQMNADAANEKKMALYKTLGVAGIAAIVAIIALVLIIRKFRKKDTEEEREHILDVIVNDSLEPKDIERFDPINFEVKNEKTHMENEIKKYATDKPEQVAEIIKSWLAENERG</sequence>
<keyword evidence="14" id="KW-0966">Cell projection</keyword>
<evidence type="ECO:0000259" key="12">
    <source>
        <dbReference type="Pfam" id="PF01514"/>
    </source>
</evidence>
<keyword evidence="14" id="KW-0282">Flagellum</keyword>
<dbReference type="Pfam" id="PF01514">
    <property type="entry name" value="YscJ_FliF"/>
    <property type="match status" value="1"/>
</dbReference>
<dbReference type="GO" id="GO:0071973">
    <property type="term" value="P:bacterial-type flagellum-dependent cell motility"/>
    <property type="evidence" value="ECO:0007669"/>
    <property type="project" value="InterPro"/>
</dbReference>
<evidence type="ECO:0000259" key="13">
    <source>
        <dbReference type="Pfam" id="PF08345"/>
    </source>
</evidence>
<evidence type="ECO:0000256" key="9">
    <source>
        <dbReference type="PIRNR" id="PIRNR004862"/>
    </source>
</evidence>
<organism evidence="14 15">
    <name type="scientific">Clostridium manihotivorum</name>
    <dbReference type="NCBI Taxonomy" id="2320868"/>
    <lineage>
        <taxon>Bacteria</taxon>
        <taxon>Bacillati</taxon>
        <taxon>Bacillota</taxon>
        <taxon>Clostridia</taxon>
        <taxon>Eubacteriales</taxon>
        <taxon>Clostridiaceae</taxon>
        <taxon>Clostridium</taxon>
    </lineage>
</organism>
<comment type="function">
    <text evidence="9">The M ring may be actively involved in energy transduction.</text>
</comment>
<keyword evidence="5 11" id="KW-0812">Transmembrane</keyword>
<dbReference type="PANTHER" id="PTHR30046">
    <property type="entry name" value="FLAGELLAR M-RING PROTEIN"/>
    <property type="match status" value="1"/>
</dbReference>
<evidence type="ECO:0000256" key="11">
    <source>
        <dbReference type="SAM" id="Phobius"/>
    </source>
</evidence>
<keyword evidence="15" id="KW-1185">Reference proteome</keyword>
<dbReference type="PANTHER" id="PTHR30046:SF0">
    <property type="entry name" value="FLAGELLAR M-RING PROTEIN"/>
    <property type="match status" value="1"/>
</dbReference>
<evidence type="ECO:0000256" key="5">
    <source>
        <dbReference type="ARBA" id="ARBA00022692"/>
    </source>
</evidence>
<dbReference type="EMBL" id="CP025746">
    <property type="protein sequence ID" value="QAA31674.1"/>
    <property type="molecule type" value="Genomic_DNA"/>
</dbReference>
<feature type="domain" description="Flagellar M-ring N-terminal" evidence="12">
    <location>
        <begin position="45"/>
        <end position="216"/>
    </location>
</feature>